<dbReference type="PROSITE" id="PS50975">
    <property type="entry name" value="ATP_GRASP"/>
    <property type="match status" value="1"/>
</dbReference>
<evidence type="ECO:0000256" key="9">
    <source>
        <dbReference type="ARBA" id="ARBA00022984"/>
    </source>
</evidence>
<dbReference type="InterPro" id="IPR016185">
    <property type="entry name" value="PreATP-grasp_dom_sf"/>
</dbReference>
<keyword evidence="4 15" id="KW-0479">Metal-binding</keyword>
<feature type="binding site" evidence="15">
    <location>
        <position position="314"/>
    </location>
    <ligand>
        <name>Mg(2+)</name>
        <dbReference type="ChEBI" id="CHEBI:18420"/>
        <label>1</label>
    </ligand>
</feature>
<evidence type="ECO:0000256" key="5">
    <source>
        <dbReference type="ARBA" id="ARBA00022741"/>
    </source>
</evidence>
<dbReference type="GO" id="GO:0005829">
    <property type="term" value="C:cytosol"/>
    <property type="evidence" value="ECO:0007669"/>
    <property type="project" value="TreeGrafter"/>
</dbReference>
<comment type="pathway">
    <text evidence="12">Cell wall biogenesis; peptidoglycan biosynthesis.</text>
</comment>
<evidence type="ECO:0000256" key="15">
    <source>
        <dbReference type="PIRSR" id="PIRSR039102-3"/>
    </source>
</evidence>
<dbReference type="STRING" id="1737425.GCA_900049755_00167"/>
<feature type="binding site" evidence="14">
    <location>
        <begin position="190"/>
        <end position="192"/>
    </location>
    <ligand>
        <name>ATP</name>
        <dbReference type="ChEBI" id="CHEBI:30616"/>
    </ligand>
</feature>
<keyword evidence="7 15" id="KW-0460">Magnesium</keyword>
<evidence type="ECO:0000256" key="11">
    <source>
        <dbReference type="ARBA" id="ARBA00023316"/>
    </source>
</evidence>
<feature type="binding site" evidence="15">
    <location>
        <position position="328"/>
    </location>
    <ligand>
        <name>Mg(2+)</name>
        <dbReference type="ChEBI" id="CHEBI:18420"/>
        <label>2</label>
    </ligand>
</feature>
<evidence type="ECO:0000256" key="8">
    <source>
        <dbReference type="ARBA" id="ARBA00022960"/>
    </source>
</evidence>
<dbReference type="PROSITE" id="PS00843">
    <property type="entry name" value="DALA_DALA_LIGASE_1"/>
    <property type="match status" value="1"/>
</dbReference>
<sequence length="365" mass="38990">MTITEPTPPAPRTVVAVLYGGRNSEHSISCLSAAAVMSRLDPDRYEVVPVGITQDGLWVRGTTDSDALSAHGRDLPTVKMSRGVTLVPGTTSEGRGQFRFGDGSLYAEVDVVFPVLHGRNGEDGTVQGLLELAGVPYVGNGVLASAACMDKQYTKLIARAAGVPVGDEVVLTEPRDLTDAEKEKLGLPVFVKPARGGSSVGISKVSDWADLAAAEDLAFSHDSKILVEAMLHGVEVECGVLQYPDGTVHASLPSLLKGTEDGPEGFYGFDTKYLDDIITYEIPAPLPDGQVDAVRRWAVETFRALDCEGLARVDFFVTADGPVLNEPNTMPGFTPISMYPKMFEATGVSYTELLDILIARAFARK</sequence>
<feature type="binding site" evidence="15">
    <location>
        <position position="326"/>
    </location>
    <ligand>
        <name>Mg(2+)</name>
        <dbReference type="ChEBI" id="CHEBI:18420"/>
        <label>2</label>
    </ligand>
</feature>
<dbReference type="Proteomes" id="UP000247696">
    <property type="component" value="Chromosome"/>
</dbReference>
<dbReference type="NCBIfam" id="TIGR01205">
    <property type="entry name" value="D_ala_D_alaTIGR"/>
    <property type="match status" value="1"/>
</dbReference>
<dbReference type="RefSeq" id="WP_110481272.1">
    <property type="nucleotide sequence ID" value="NZ_CP024988.1"/>
</dbReference>
<dbReference type="SUPFAM" id="SSF52440">
    <property type="entry name" value="PreATP-grasp domain"/>
    <property type="match status" value="1"/>
</dbReference>
<dbReference type="Gene3D" id="3.30.1490.20">
    <property type="entry name" value="ATP-grasp fold, A domain"/>
    <property type="match status" value="1"/>
</dbReference>
<dbReference type="GO" id="GO:0005524">
    <property type="term" value="F:ATP binding"/>
    <property type="evidence" value="ECO:0007669"/>
    <property type="project" value="UniProtKB-UniRule"/>
</dbReference>
<dbReference type="GO" id="GO:0008716">
    <property type="term" value="F:D-alanine-D-alanine ligase activity"/>
    <property type="evidence" value="ECO:0007669"/>
    <property type="project" value="UniProtKB-UniRule"/>
</dbReference>
<dbReference type="InterPro" id="IPR013815">
    <property type="entry name" value="ATP_grasp_subdomain_1"/>
</dbReference>
<accession>A0A2Z3YNI7</accession>
<feature type="binding site" evidence="14">
    <location>
        <begin position="198"/>
        <end position="199"/>
    </location>
    <ligand>
        <name>ATP</name>
        <dbReference type="ChEBI" id="CHEBI:30616"/>
    </ligand>
</feature>
<comment type="subcellular location">
    <subcellularLocation>
        <location evidence="12">Cytoplasm</location>
    </subcellularLocation>
</comment>
<comment type="catalytic activity">
    <reaction evidence="12">
        <text>2 D-alanine + ATP = D-alanyl-D-alanine + ADP + phosphate + H(+)</text>
        <dbReference type="Rhea" id="RHEA:11224"/>
        <dbReference type="ChEBI" id="CHEBI:15378"/>
        <dbReference type="ChEBI" id="CHEBI:30616"/>
        <dbReference type="ChEBI" id="CHEBI:43474"/>
        <dbReference type="ChEBI" id="CHEBI:57416"/>
        <dbReference type="ChEBI" id="CHEBI:57822"/>
        <dbReference type="ChEBI" id="CHEBI:456216"/>
        <dbReference type="EC" id="6.3.2.4"/>
    </reaction>
</comment>
<evidence type="ECO:0000256" key="6">
    <source>
        <dbReference type="ARBA" id="ARBA00022840"/>
    </source>
</evidence>
<organism evidence="18 19">
    <name type="scientific">Corynebacterium provencense</name>
    <dbReference type="NCBI Taxonomy" id="1737425"/>
    <lineage>
        <taxon>Bacteria</taxon>
        <taxon>Bacillati</taxon>
        <taxon>Actinomycetota</taxon>
        <taxon>Actinomycetes</taxon>
        <taxon>Mycobacteriales</taxon>
        <taxon>Corynebacteriaceae</taxon>
        <taxon>Corynebacterium</taxon>
    </lineage>
</organism>
<dbReference type="PANTHER" id="PTHR23132:SF25">
    <property type="entry name" value="D-ALANINE--D-ALANINE LIGASE A"/>
    <property type="match status" value="1"/>
</dbReference>
<feature type="binding site" evidence="14">
    <location>
        <position position="151"/>
    </location>
    <ligand>
        <name>ATP</name>
        <dbReference type="ChEBI" id="CHEBI:30616"/>
    </ligand>
</feature>
<dbReference type="GO" id="GO:0008360">
    <property type="term" value="P:regulation of cell shape"/>
    <property type="evidence" value="ECO:0007669"/>
    <property type="project" value="UniProtKB-KW"/>
</dbReference>
<keyword evidence="8 12" id="KW-0133">Cell shape</keyword>
<evidence type="ECO:0000313" key="18">
    <source>
        <dbReference type="EMBL" id="AWT25918.1"/>
    </source>
</evidence>
<feature type="active site" evidence="13">
    <location>
        <position position="25"/>
    </location>
</feature>
<gene>
    <name evidence="12 18" type="primary">ddl</name>
    <name evidence="18" type="ORF">Csp1_11180</name>
</gene>
<dbReference type="InterPro" id="IPR011761">
    <property type="entry name" value="ATP-grasp"/>
</dbReference>
<dbReference type="GO" id="GO:0046872">
    <property type="term" value="F:metal ion binding"/>
    <property type="evidence" value="ECO:0007669"/>
    <property type="project" value="UniProtKB-KW"/>
</dbReference>
<keyword evidence="10 15" id="KW-0464">Manganese</keyword>
<dbReference type="InterPro" id="IPR000291">
    <property type="entry name" value="D-Ala_lig_Van_CS"/>
</dbReference>
<keyword evidence="6 16" id="KW-0067">ATP-binding</keyword>
<dbReference type="InterPro" id="IPR011127">
    <property type="entry name" value="Dala_Dala_lig_N"/>
</dbReference>
<feature type="active site" evidence="13">
    <location>
        <position position="198"/>
    </location>
</feature>
<dbReference type="AlphaFoldDB" id="A0A2Z3YNI7"/>
<comment type="similarity">
    <text evidence="2 12">Belongs to the D-alanine--D-alanine ligase family.</text>
</comment>
<protein>
    <recommendedName>
        <fullName evidence="12">D-alanine--D-alanine ligase</fullName>
        <ecNumber evidence="12">6.3.2.4</ecNumber>
    </recommendedName>
    <alternativeName>
        <fullName evidence="12">D-Ala-D-Ala ligase</fullName>
    </alternativeName>
    <alternativeName>
        <fullName evidence="12">D-alanylalanine synthetase</fullName>
    </alternativeName>
</protein>
<keyword evidence="19" id="KW-1185">Reference proteome</keyword>
<keyword evidence="3 12" id="KW-0436">Ligase</keyword>
<dbReference type="Pfam" id="PF01820">
    <property type="entry name" value="Dala_Dala_lig_N"/>
    <property type="match status" value="1"/>
</dbReference>
<dbReference type="InterPro" id="IPR005905">
    <property type="entry name" value="D_ala_D_ala"/>
</dbReference>
<dbReference type="HAMAP" id="MF_00047">
    <property type="entry name" value="Dala_Dala_lig"/>
    <property type="match status" value="1"/>
</dbReference>
<dbReference type="PIRSF" id="PIRSF039102">
    <property type="entry name" value="Ddl/VanB"/>
    <property type="match status" value="1"/>
</dbReference>
<keyword evidence="9 12" id="KW-0573">Peptidoglycan synthesis</keyword>
<comment type="function">
    <text evidence="12">Cell wall formation.</text>
</comment>
<feature type="binding site" evidence="14">
    <location>
        <begin position="325"/>
        <end position="326"/>
    </location>
    <ligand>
        <name>ATP</name>
        <dbReference type="ChEBI" id="CHEBI:30616"/>
    </ligand>
</feature>
<evidence type="ECO:0000256" key="14">
    <source>
        <dbReference type="PIRSR" id="PIRSR039102-2"/>
    </source>
</evidence>
<keyword evidence="12" id="KW-0963">Cytoplasm</keyword>
<feature type="domain" description="ATP-grasp" evidence="17">
    <location>
        <begin position="155"/>
        <end position="359"/>
    </location>
</feature>
<reference evidence="19" key="1">
    <citation type="submission" date="2017-11" db="EMBL/GenBank/DDBJ databases">
        <title>Otitis media/interna in a cat caused by the recently described species Corynebacterium provencense.</title>
        <authorList>
            <person name="Kittl S."/>
            <person name="Brodard I."/>
            <person name="Rychener L."/>
            <person name="Jores J."/>
            <person name="Roosje P."/>
            <person name="Gobeli Brawand S."/>
        </authorList>
    </citation>
    <scope>NUCLEOTIDE SEQUENCE [LARGE SCALE GENOMIC DNA]</scope>
    <source>
        <strain evidence="19">17KM38</strain>
    </source>
</reference>
<dbReference type="KEGG" id="cpre:Csp1_11180"/>
<feature type="binding site" evidence="15">
    <location>
        <position position="326"/>
    </location>
    <ligand>
        <name>Mg(2+)</name>
        <dbReference type="ChEBI" id="CHEBI:18420"/>
        <label>1</label>
    </ligand>
</feature>
<evidence type="ECO:0000256" key="13">
    <source>
        <dbReference type="PIRSR" id="PIRSR039102-1"/>
    </source>
</evidence>
<dbReference type="SUPFAM" id="SSF56059">
    <property type="entry name" value="Glutathione synthetase ATP-binding domain-like"/>
    <property type="match status" value="1"/>
</dbReference>
<dbReference type="PROSITE" id="PS00844">
    <property type="entry name" value="DALA_DALA_LIGASE_2"/>
    <property type="match status" value="1"/>
</dbReference>
<dbReference type="GO" id="GO:0071555">
    <property type="term" value="P:cell wall organization"/>
    <property type="evidence" value="ECO:0007669"/>
    <property type="project" value="UniProtKB-KW"/>
</dbReference>
<evidence type="ECO:0000256" key="10">
    <source>
        <dbReference type="ARBA" id="ARBA00023211"/>
    </source>
</evidence>
<dbReference type="EC" id="6.3.2.4" evidence="12"/>
<evidence type="ECO:0000256" key="1">
    <source>
        <dbReference type="ARBA" id="ARBA00001936"/>
    </source>
</evidence>
<dbReference type="GO" id="GO:0009252">
    <property type="term" value="P:peptidoglycan biosynthetic process"/>
    <property type="evidence" value="ECO:0007669"/>
    <property type="project" value="UniProtKB-UniRule"/>
</dbReference>
<feature type="binding site" evidence="14">
    <location>
        <begin position="228"/>
        <end position="235"/>
    </location>
    <ligand>
        <name>ATP</name>
        <dbReference type="ChEBI" id="CHEBI:30616"/>
    </ligand>
</feature>
<dbReference type="UniPathway" id="UPA00219"/>
<comment type="cofactor">
    <cofactor evidence="15">
        <name>Mg(2+)</name>
        <dbReference type="ChEBI" id="CHEBI:18420"/>
    </cofactor>
    <cofactor evidence="15">
        <name>Mn(2+)</name>
        <dbReference type="ChEBI" id="CHEBI:29035"/>
    </cofactor>
    <text evidence="15">Binds 2 magnesium or manganese ions per subunit.</text>
</comment>
<evidence type="ECO:0000256" key="3">
    <source>
        <dbReference type="ARBA" id="ARBA00022598"/>
    </source>
</evidence>
<dbReference type="OrthoDB" id="9813261at2"/>
<evidence type="ECO:0000256" key="12">
    <source>
        <dbReference type="HAMAP-Rule" id="MF_00047"/>
    </source>
</evidence>
<evidence type="ECO:0000313" key="19">
    <source>
        <dbReference type="Proteomes" id="UP000247696"/>
    </source>
</evidence>
<dbReference type="PANTHER" id="PTHR23132">
    <property type="entry name" value="D-ALANINE--D-ALANINE LIGASE"/>
    <property type="match status" value="1"/>
</dbReference>
<evidence type="ECO:0000256" key="7">
    <source>
        <dbReference type="ARBA" id="ARBA00022842"/>
    </source>
</evidence>
<dbReference type="InterPro" id="IPR011095">
    <property type="entry name" value="Dala_Dala_lig_C"/>
</dbReference>
<keyword evidence="11 12" id="KW-0961">Cell wall biogenesis/degradation</keyword>
<comment type="cofactor">
    <cofactor evidence="1">
        <name>Mn(2+)</name>
        <dbReference type="ChEBI" id="CHEBI:29035"/>
    </cofactor>
</comment>
<dbReference type="EMBL" id="CP024988">
    <property type="protein sequence ID" value="AWT25918.1"/>
    <property type="molecule type" value="Genomic_DNA"/>
</dbReference>
<evidence type="ECO:0000256" key="4">
    <source>
        <dbReference type="ARBA" id="ARBA00022723"/>
    </source>
</evidence>
<dbReference type="Gene3D" id="3.30.470.20">
    <property type="entry name" value="ATP-grasp fold, B domain"/>
    <property type="match status" value="1"/>
</dbReference>
<dbReference type="Gene3D" id="3.40.50.20">
    <property type="match status" value="1"/>
</dbReference>
<evidence type="ECO:0000256" key="16">
    <source>
        <dbReference type="PROSITE-ProRule" id="PRU00409"/>
    </source>
</evidence>
<feature type="active site" evidence="13">
    <location>
        <position position="337"/>
    </location>
</feature>
<evidence type="ECO:0000256" key="2">
    <source>
        <dbReference type="ARBA" id="ARBA00010871"/>
    </source>
</evidence>
<keyword evidence="5 14" id="KW-0547">Nucleotide-binding</keyword>
<evidence type="ECO:0000259" key="17">
    <source>
        <dbReference type="PROSITE" id="PS50975"/>
    </source>
</evidence>
<name>A0A2Z3YNI7_9CORY</name>
<proteinExistence type="inferred from homology"/>
<dbReference type="Pfam" id="PF07478">
    <property type="entry name" value="Dala_Dala_lig_C"/>
    <property type="match status" value="1"/>
</dbReference>
<dbReference type="NCBIfam" id="NF002528">
    <property type="entry name" value="PRK01966.1-4"/>
    <property type="match status" value="1"/>
</dbReference>